<evidence type="ECO:0000256" key="8">
    <source>
        <dbReference type="ARBA" id="ARBA00048679"/>
    </source>
</evidence>
<name>G0R2K2_ICHMU</name>
<keyword evidence="6 9" id="KW-0067">ATP-binding</keyword>
<keyword evidence="13" id="KW-1185">Reference proteome</keyword>
<dbReference type="Gene3D" id="1.10.510.10">
    <property type="entry name" value="Transferase(Phosphotransferase) domain 1"/>
    <property type="match status" value="1"/>
</dbReference>
<dbReference type="GO" id="GO:0005956">
    <property type="term" value="C:protein kinase CK2 complex"/>
    <property type="evidence" value="ECO:0007669"/>
    <property type="project" value="TreeGrafter"/>
</dbReference>
<dbReference type="PROSITE" id="PS00108">
    <property type="entry name" value="PROTEIN_KINASE_ST"/>
    <property type="match status" value="1"/>
</dbReference>
<dbReference type="RefSeq" id="XP_004027647.1">
    <property type="nucleotide sequence ID" value="XM_004027598.1"/>
</dbReference>
<protein>
    <recommendedName>
        <fullName evidence="1">non-specific serine/threonine protein kinase</fullName>
        <ecNumber evidence="1">2.7.11.1</ecNumber>
    </recommendedName>
</protein>
<evidence type="ECO:0000313" key="13">
    <source>
        <dbReference type="Proteomes" id="UP000008983"/>
    </source>
</evidence>
<sequence length="207" mass="24561">MGFFNQKIYHLYQKRDINNYIIQYKIGEGKFSDVYKGYNIKEKDKPVAIKILRPNDFQKIYNEIIILQQIQNIQNALKLIEVVIHKETLVPYKIIPRLNERDIRFYSYILLETIQKIHQLGIIHRDIKFENIIINHEKRKLRIVDWGLSSKYQPERLMNNRVGTVAFRAPEMLIQQNFEGHFSPAIDIWAAGVCISGMCRKTNNVLQ</sequence>
<dbReference type="GeneID" id="14904380"/>
<dbReference type="Pfam" id="PF00069">
    <property type="entry name" value="Pkinase"/>
    <property type="match status" value="1"/>
</dbReference>
<evidence type="ECO:0000313" key="12">
    <source>
        <dbReference type="EMBL" id="EGR28302.1"/>
    </source>
</evidence>
<evidence type="ECO:0000256" key="7">
    <source>
        <dbReference type="ARBA" id="ARBA00047899"/>
    </source>
</evidence>
<evidence type="ECO:0000256" key="1">
    <source>
        <dbReference type="ARBA" id="ARBA00012513"/>
    </source>
</evidence>
<evidence type="ECO:0000256" key="9">
    <source>
        <dbReference type="PROSITE-ProRule" id="PRU10141"/>
    </source>
</evidence>
<dbReference type="GO" id="GO:0005829">
    <property type="term" value="C:cytosol"/>
    <property type="evidence" value="ECO:0007669"/>
    <property type="project" value="TreeGrafter"/>
</dbReference>
<dbReference type="GO" id="GO:0005634">
    <property type="term" value="C:nucleus"/>
    <property type="evidence" value="ECO:0007669"/>
    <property type="project" value="TreeGrafter"/>
</dbReference>
<dbReference type="EC" id="2.7.11.1" evidence="1"/>
<comment type="catalytic activity">
    <reaction evidence="7">
        <text>L-threonyl-[protein] + ATP = O-phospho-L-threonyl-[protein] + ADP + H(+)</text>
        <dbReference type="Rhea" id="RHEA:46608"/>
        <dbReference type="Rhea" id="RHEA-COMP:11060"/>
        <dbReference type="Rhea" id="RHEA-COMP:11605"/>
        <dbReference type="ChEBI" id="CHEBI:15378"/>
        <dbReference type="ChEBI" id="CHEBI:30013"/>
        <dbReference type="ChEBI" id="CHEBI:30616"/>
        <dbReference type="ChEBI" id="CHEBI:61977"/>
        <dbReference type="ChEBI" id="CHEBI:456216"/>
        <dbReference type="EC" id="2.7.11.1"/>
    </reaction>
</comment>
<keyword evidence="3" id="KW-0808">Transferase</keyword>
<evidence type="ECO:0000256" key="4">
    <source>
        <dbReference type="ARBA" id="ARBA00022741"/>
    </source>
</evidence>
<proteinExistence type="inferred from homology"/>
<dbReference type="GO" id="GO:0005524">
    <property type="term" value="F:ATP binding"/>
    <property type="evidence" value="ECO:0007669"/>
    <property type="project" value="UniProtKB-UniRule"/>
</dbReference>
<dbReference type="OrthoDB" id="10020333at2759"/>
<evidence type="ECO:0000256" key="5">
    <source>
        <dbReference type="ARBA" id="ARBA00022777"/>
    </source>
</evidence>
<dbReference type="InterPro" id="IPR000719">
    <property type="entry name" value="Prot_kinase_dom"/>
</dbReference>
<organism evidence="12 13">
    <name type="scientific">Ichthyophthirius multifiliis</name>
    <name type="common">White spot disease agent</name>
    <name type="synonym">Ich</name>
    <dbReference type="NCBI Taxonomy" id="5932"/>
    <lineage>
        <taxon>Eukaryota</taxon>
        <taxon>Sar</taxon>
        <taxon>Alveolata</taxon>
        <taxon>Ciliophora</taxon>
        <taxon>Intramacronucleata</taxon>
        <taxon>Oligohymenophorea</taxon>
        <taxon>Hymenostomatida</taxon>
        <taxon>Ophryoglenina</taxon>
        <taxon>Ichthyophthirius</taxon>
    </lineage>
</organism>
<keyword evidence="4 9" id="KW-0547">Nucleotide-binding</keyword>
<evidence type="ECO:0000256" key="3">
    <source>
        <dbReference type="ARBA" id="ARBA00022679"/>
    </source>
</evidence>
<dbReference type="STRING" id="857967.G0R2K2"/>
<comment type="catalytic activity">
    <reaction evidence="8">
        <text>L-seryl-[protein] + ATP = O-phospho-L-seryl-[protein] + ADP + H(+)</text>
        <dbReference type="Rhea" id="RHEA:17989"/>
        <dbReference type="Rhea" id="RHEA-COMP:9863"/>
        <dbReference type="Rhea" id="RHEA-COMP:11604"/>
        <dbReference type="ChEBI" id="CHEBI:15378"/>
        <dbReference type="ChEBI" id="CHEBI:29999"/>
        <dbReference type="ChEBI" id="CHEBI:30616"/>
        <dbReference type="ChEBI" id="CHEBI:83421"/>
        <dbReference type="ChEBI" id="CHEBI:456216"/>
        <dbReference type="EC" id="2.7.11.1"/>
    </reaction>
</comment>
<dbReference type="InterPro" id="IPR045216">
    <property type="entry name" value="CK2_alpha"/>
</dbReference>
<accession>G0R2K2</accession>
<dbReference type="InParanoid" id="G0R2K2"/>
<dbReference type="PANTHER" id="PTHR24054">
    <property type="entry name" value="CASEIN KINASE II SUBUNIT ALPHA"/>
    <property type="match status" value="1"/>
</dbReference>
<dbReference type="SUPFAM" id="SSF56112">
    <property type="entry name" value="Protein kinase-like (PK-like)"/>
    <property type="match status" value="1"/>
</dbReference>
<dbReference type="eggNOG" id="KOG0668">
    <property type="taxonomic scope" value="Eukaryota"/>
</dbReference>
<dbReference type="InterPro" id="IPR011009">
    <property type="entry name" value="Kinase-like_dom_sf"/>
</dbReference>
<keyword evidence="2 10" id="KW-0723">Serine/threonine-protein kinase</keyword>
<reference evidence="12 13" key="1">
    <citation type="submission" date="2011-07" db="EMBL/GenBank/DDBJ databases">
        <authorList>
            <person name="Coyne R."/>
            <person name="Brami D."/>
            <person name="Johnson J."/>
            <person name="Hostetler J."/>
            <person name="Hannick L."/>
            <person name="Clark T."/>
            <person name="Cassidy-Hanley D."/>
            <person name="Inman J."/>
        </authorList>
    </citation>
    <scope>NUCLEOTIDE SEQUENCE [LARGE SCALE GENOMIC DNA]</scope>
    <source>
        <strain evidence="12 13">G5</strain>
    </source>
</reference>
<dbReference type="Gene3D" id="3.30.200.20">
    <property type="entry name" value="Phosphorylase Kinase, domain 1"/>
    <property type="match status" value="1"/>
</dbReference>
<evidence type="ECO:0000256" key="2">
    <source>
        <dbReference type="ARBA" id="ARBA00022527"/>
    </source>
</evidence>
<dbReference type="PROSITE" id="PS50011">
    <property type="entry name" value="PROTEIN_KINASE_DOM"/>
    <property type="match status" value="1"/>
</dbReference>
<evidence type="ECO:0000256" key="10">
    <source>
        <dbReference type="RuleBase" id="RU000304"/>
    </source>
</evidence>
<dbReference type="GO" id="GO:0051726">
    <property type="term" value="P:regulation of cell cycle"/>
    <property type="evidence" value="ECO:0007669"/>
    <property type="project" value="TreeGrafter"/>
</dbReference>
<dbReference type="AlphaFoldDB" id="G0R2K2"/>
<dbReference type="InterPro" id="IPR008271">
    <property type="entry name" value="Ser/Thr_kinase_AS"/>
</dbReference>
<feature type="domain" description="Protein kinase" evidence="11">
    <location>
        <begin position="20"/>
        <end position="207"/>
    </location>
</feature>
<gene>
    <name evidence="12" type="ORF">IMG5_179030</name>
</gene>
<dbReference type="PROSITE" id="PS00107">
    <property type="entry name" value="PROTEIN_KINASE_ATP"/>
    <property type="match status" value="1"/>
</dbReference>
<dbReference type="SMART" id="SM00220">
    <property type="entry name" value="S_TKc"/>
    <property type="match status" value="1"/>
</dbReference>
<evidence type="ECO:0000256" key="6">
    <source>
        <dbReference type="ARBA" id="ARBA00022840"/>
    </source>
</evidence>
<dbReference type="Proteomes" id="UP000008983">
    <property type="component" value="Unassembled WGS sequence"/>
</dbReference>
<dbReference type="PANTHER" id="PTHR24054:SF0">
    <property type="entry name" value="CASEIN KINASE II SUBUNIT ALPHA"/>
    <property type="match status" value="1"/>
</dbReference>
<evidence type="ECO:0000259" key="11">
    <source>
        <dbReference type="PROSITE" id="PS50011"/>
    </source>
</evidence>
<keyword evidence="5" id="KW-0418">Kinase</keyword>
<dbReference type="InterPro" id="IPR017441">
    <property type="entry name" value="Protein_kinase_ATP_BS"/>
</dbReference>
<comment type="similarity">
    <text evidence="10">Belongs to the protein kinase superfamily.</text>
</comment>
<dbReference type="GO" id="GO:0004674">
    <property type="term" value="F:protein serine/threonine kinase activity"/>
    <property type="evidence" value="ECO:0007669"/>
    <property type="project" value="UniProtKB-KW"/>
</dbReference>
<feature type="binding site" evidence="9">
    <location>
        <position position="50"/>
    </location>
    <ligand>
        <name>ATP</name>
        <dbReference type="ChEBI" id="CHEBI:30616"/>
    </ligand>
</feature>
<dbReference type="EMBL" id="GL984268">
    <property type="protein sequence ID" value="EGR28302.1"/>
    <property type="molecule type" value="Genomic_DNA"/>
</dbReference>